<gene>
    <name evidence="3" type="ORF">BVG16_22850</name>
</gene>
<keyword evidence="1" id="KW-1133">Transmembrane helix</keyword>
<evidence type="ECO:0000256" key="1">
    <source>
        <dbReference type="SAM" id="Phobius"/>
    </source>
</evidence>
<comment type="caution">
    <text evidence="3">The sequence shown here is derived from an EMBL/GenBank/DDBJ whole genome shotgun (WGS) entry which is preliminary data.</text>
</comment>
<accession>A0A1T2X4J4</accession>
<dbReference type="GO" id="GO:0016787">
    <property type="term" value="F:hydrolase activity"/>
    <property type="evidence" value="ECO:0007669"/>
    <property type="project" value="InterPro"/>
</dbReference>
<dbReference type="Gene3D" id="3.60.21.10">
    <property type="match status" value="1"/>
</dbReference>
<dbReference type="Pfam" id="PF00149">
    <property type="entry name" value="Metallophos"/>
    <property type="match status" value="1"/>
</dbReference>
<keyword evidence="1" id="KW-0472">Membrane</keyword>
<dbReference type="InterPro" id="IPR004843">
    <property type="entry name" value="Calcineurin-like_PHP"/>
</dbReference>
<dbReference type="InterPro" id="IPR029052">
    <property type="entry name" value="Metallo-depent_PP-like"/>
</dbReference>
<feature type="transmembrane region" description="Helical" evidence="1">
    <location>
        <begin position="92"/>
        <end position="121"/>
    </location>
</feature>
<dbReference type="Proteomes" id="UP000190188">
    <property type="component" value="Unassembled WGS sequence"/>
</dbReference>
<dbReference type="CDD" id="cd07385">
    <property type="entry name" value="MPP_YkuE_C"/>
    <property type="match status" value="1"/>
</dbReference>
<evidence type="ECO:0000259" key="2">
    <source>
        <dbReference type="Pfam" id="PF00149"/>
    </source>
</evidence>
<keyword evidence="1" id="KW-0812">Transmembrane</keyword>
<dbReference type="STRING" id="1324314.BVG16_22850"/>
<dbReference type="InterPro" id="IPR051158">
    <property type="entry name" value="Metallophosphoesterase_sf"/>
</dbReference>
<dbReference type="SUPFAM" id="SSF56300">
    <property type="entry name" value="Metallo-dependent phosphatases"/>
    <property type="match status" value="1"/>
</dbReference>
<sequence>MSLRFIPVVITFIIINLYVGWHGNWLLSFYDVPLAGTLYWILFWVVALSYLIGRFRLVPGPLGRGLKVVGSYYIAVLEFAVILLPITDLVAWFLHLAGIASTSYVPFLSGIVGIVLIALLLRGSWNAWSTVKRTYELEVPKIAGGLKELRILVASDIHLGNIVGKRHLRRLILHMRAMQPDLILLPGDVIDDDIEPFMRNNMAKVMKQLHARLGVYAVLGNHEYYGGHIEQYVKEMKKIGIQVLRDETVLVDNLFYVVGRKDKAAEGMDPEGRAGIEALLAPLDHSKPIIVMDHQPYHFDKAAHAGADLLLSGHTHRGQFAPNHWITRRLFELDWGYMQKGMMHVIVSSGFGSWGPPIRLASRSEVIEIVLHFHEKK</sequence>
<dbReference type="OrthoDB" id="9780884at2"/>
<name>A0A1T2X4J4_9BACL</name>
<dbReference type="PANTHER" id="PTHR31302">
    <property type="entry name" value="TRANSMEMBRANE PROTEIN WITH METALLOPHOSPHOESTERASE DOMAIN-RELATED"/>
    <property type="match status" value="1"/>
</dbReference>
<proteinExistence type="predicted"/>
<dbReference type="AlphaFoldDB" id="A0A1T2X4J4"/>
<feature type="transmembrane region" description="Helical" evidence="1">
    <location>
        <begin position="5"/>
        <end position="21"/>
    </location>
</feature>
<evidence type="ECO:0000313" key="4">
    <source>
        <dbReference type="Proteomes" id="UP000190188"/>
    </source>
</evidence>
<organism evidence="3 4">
    <name type="scientific">Paenibacillus selenitireducens</name>
    <dbReference type="NCBI Taxonomy" id="1324314"/>
    <lineage>
        <taxon>Bacteria</taxon>
        <taxon>Bacillati</taxon>
        <taxon>Bacillota</taxon>
        <taxon>Bacilli</taxon>
        <taxon>Bacillales</taxon>
        <taxon>Paenibacillaceae</taxon>
        <taxon>Paenibacillus</taxon>
    </lineage>
</organism>
<evidence type="ECO:0000313" key="3">
    <source>
        <dbReference type="EMBL" id="OPA74606.1"/>
    </source>
</evidence>
<feature type="domain" description="Calcineurin-like phosphoesterase" evidence="2">
    <location>
        <begin position="149"/>
        <end position="317"/>
    </location>
</feature>
<protein>
    <submittedName>
        <fullName evidence="3">Phosphoesterase</fullName>
    </submittedName>
</protein>
<reference evidence="3 4" key="1">
    <citation type="submission" date="2017-01" db="EMBL/GenBank/DDBJ databases">
        <title>Genome analysis of Paenibacillus selenitrireducens ES3-24.</title>
        <authorList>
            <person name="Xu D."/>
            <person name="Yao R."/>
            <person name="Zheng S."/>
        </authorList>
    </citation>
    <scope>NUCLEOTIDE SEQUENCE [LARGE SCALE GENOMIC DNA]</scope>
    <source>
        <strain evidence="3 4">ES3-24</strain>
    </source>
</reference>
<dbReference type="EMBL" id="MSZX01000010">
    <property type="protein sequence ID" value="OPA74606.1"/>
    <property type="molecule type" value="Genomic_DNA"/>
</dbReference>
<feature type="transmembrane region" description="Helical" evidence="1">
    <location>
        <begin position="65"/>
        <end position="86"/>
    </location>
</feature>
<keyword evidence="4" id="KW-1185">Reference proteome</keyword>
<dbReference type="RefSeq" id="WP_078501520.1">
    <property type="nucleotide sequence ID" value="NZ_MSZX01000010.1"/>
</dbReference>
<feature type="transmembrane region" description="Helical" evidence="1">
    <location>
        <begin position="33"/>
        <end position="53"/>
    </location>
</feature>
<dbReference type="PANTHER" id="PTHR31302:SF0">
    <property type="entry name" value="TRANSMEMBRANE PROTEIN WITH METALLOPHOSPHOESTERASE DOMAIN"/>
    <property type="match status" value="1"/>
</dbReference>